<dbReference type="Proteomes" id="UP000054047">
    <property type="component" value="Unassembled WGS sequence"/>
</dbReference>
<dbReference type="CDD" id="cd00303">
    <property type="entry name" value="retropepsin_like"/>
    <property type="match status" value="1"/>
</dbReference>
<dbReference type="SUPFAM" id="SSF50630">
    <property type="entry name" value="Acid proteases"/>
    <property type="match status" value="1"/>
</dbReference>
<dbReference type="EMBL" id="KN735260">
    <property type="protein sequence ID" value="KIH56789.1"/>
    <property type="molecule type" value="Genomic_DNA"/>
</dbReference>
<dbReference type="PANTHER" id="PTHR47331:SF5">
    <property type="entry name" value="RIBONUCLEASE H"/>
    <property type="match status" value="1"/>
</dbReference>
<dbReference type="Pfam" id="PF13650">
    <property type="entry name" value="Asp_protease_2"/>
    <property type="match status" value="1"/>
</dbReference>
<protein>
    <submittedName>
        <fullName evidence="1">Tas retrotransposon peptidase A16</fullName>
    </submittedName>
</protein>
<organism evidence="1 2">
    <name type="scientific">Ancylostoma duodenale</name>
    <dbReference type="NCBI Taxonomy" id="51022"/>
    <lineage>
        <taxon>Eukaryota</taxon>
        <taxon>Metazoa</taxon>
        <taxon>Ecdysozoa</taxon>
        <taxon>Nematoda</taxon>
        <taxon>Chromadorea</taxon>
        <taxon>Rhabditida</taxon>
        <taxon>Rhabditina</taxon>
        <taxon>Rhabditomorpha</taxon>
        <taxon>Strongyloidea</taxon>
        <taxon>Ancylostomatidae</taxon>
        <taxon>Ancylostomatinae</taxon>
        <taxon>Ancylostoma</taxon>
    </lineage>
</organism>
<proteinExistence type="predicted"/>
<evidence type="ECO:0000313" key="1">
    <source>
        <dbReference type="EMBL" id="KIH56789.1"/>
    </source>
</evidence>
<dbReference type="InterPro" id="IPR001969">
    <property type="entry name" value="Aspartic_peptidase_AS"/>
</dbReference>
<reference evidence="1 2" key="1">
    <citation type="submission" date="2013-12" db="EMBL/GenBank/DDBJ databases">
        <title>Draft genome of the parsitic nematode Ancylostoma duodenale.</title>
        <authorList>
            <person name="Mitreva M."/>
        </authorList>
    </citation>
    <scope>NUCLEOTIDE SEQUENCE [LARGE SCALE GENOMIC DNA]</scope>
    <source>
        <strain evidence="1 2">Zhejiang</strain>
    </source>
</reference>
<dbReference type="GO" id="GO:0004190">
    <property type="term" value="F:aspartic-type endopeptidase activity"/>
    <property type="evidence" value="ECO:0007669"/>
    <property type="project" value="InterPro"/>
</dbReference>
<keyword evidence="2" id="KW-1185">Reference proteome</keyword>
<dbReference type="GO" id="GO:0006508">
    <property type="term" value="P:proteolysis"/>
    <property type="evidence" value="ECO:0007669"/>
    <property type="project" value="InterPro"/>
</dbReference>
<dbReference type="InterPro" id="IPR021109">
    <property type="entry name" value="Peptidase_aspartic_dom_sf"/>
</dbReference>
<sequence>MYCNESHKSSACTKYKTPQERSQYLREHKLCLICASPQHATSLCKKRMCFACNGAHHTSCCFKASQDKQSPAKQGPTSTPPAKKTSALKDLHKVKATTKIKHLSAPEVDHNTTICELQSTQKDQDNVGTFLPTGELTVMDPKSKKLRKVAVLLDTGAELSFIDSSLAEELSLPTLEETTLRLHTFGSEQIQEELCRKVPLETWDEDGNPISLQLLTHRILTKSLVPPPVLKEELDYIRKMNLPIRLNERQLRVKPLILLGCNQLWSLIRVDQSQVTLPSGLHLLPTRLGHLLTGHLHSALNTVQVSLENRDVQG</sequence>
<gene>
    <name evidence="1" type="ORF">ANCDUO_13032</name>
</gene>
<name>A0A0C2GD30_9BILA</name>
<accession>A0A0C2GD30</accession>
<dbReference type="PANTHER" id="PTHR47331">
    <property type="entry name" value="PHD-TYPE DOMAIN-CONTAINING PROTEIN"/>
    <property type="match status" value="1"/>
</dbReference>
<dbReference type="PROSITE" id="PS00141">
    <property type="entry name" value="ASP_PROTEASE"/>
    <property type="match status" value="1"/>
</dbReference>
<dbReference type="Gene3D" id="2.40.70.10">
    <property type="entry name" value="Acid Proteases"/>
    <property type="match status" value="1"/>
</dbReference>
<evidence type="ECO:0000313" key="2">
    <source>
        <dbReference type="Proteomes" id="UP000054047"/>
    </source>
</evidence>
<dbReference type="OrthoDB" id="5861729at2759"/>
<dbReference type="AlphaFoldDB" id="A0A0C2GD30"/>